<evidence type="ECO:0000256" key="9">
    <source>
        <dbReference type="SAM" id="Phobius"/>
    </source>
</evidence>
<evidence type="ECO:0000256" key="8">
    <source>
        <dbReference type="ARBA" id="ARBA00023224"/>
    </source>
</evidence>
<feature type="transmembrane region" description="Helical" evidence="9">
    <location>
        <begin position="234"/>
        <end position="256"/>
    </location>
</feature>
<protein>
    <submittedName>
        <fullName evidence="12">Uncharacterized protein LOC103513391</fullName>
    </submittedName>
</protein>
<dbReference type="PROSITE" id="PS50259">
    <property type="entry name" value="G_PROTEIN_RECEP_F3_4"/>
    <property type="match status" value="1"/>
</dbReference>
<dbReference type="Proteomes" id="UP000079169">
    <property type="component" value="Unplaced"/>
</dbReference>
<dbReference type="RefSeq" id="XP_017301292.1">
    <property type="nucleotide sequence ID" value="XM_017445803.2"/>
</dbReference>
<dbReference type="Gene3D" id="3.40.50.2300">
    <property type="match status" value="2"/>
</dbReference>
<dbReference type="SUPFAM" id="SSF52833">
    <property type="entry name" value="Thioredoxin-like"/>
    <property type="match status" value="1"/>
</dbReference>
<evidence type="ECO:0000259" key="10">
    <source>
        <dbReference type="PROSITE" id="PS50259"/>
    </source>
</evidence>
<dbReference type="AlphaFoldDB" id="A0A1S4EGV0"/>
<dbReference type="Pfam" id="PF00085">
    <property type="entry name" value="Thioredoxin"/>
    <property type="match status" value="1"/>
</dbReference>
<dbReference type="InterPro" id="IPR028082">
    <property type="entry name" value="Peripla_BP_I"/>
</dbReference>
<feature type="domain" description="G-protein coupled receptors family 3 profile" evidence="10">
    <location>
        <begin position="233"/>
        <end position="328"/>
    </location>
</feature>
<dbReference type="PANTHER" id="PTHR10519:SF46">
    <property type="entry name" value="METABOTROPIC GABA-B RECEPTOR SUBTYPE 3, ISOFORM A"/>
    <property type="match status" value="1"/>
</dbReference>
<dbReference type="SUPFAM" id="SSF53822">
    <property type="entry name" value="Periplasmic binding protein-like I"/>
    <property type="match status" value="1"/>
</dbReference>
<evidence type="ECO:0000256" key="6">
    <source>
        <dbReference type="ARBA" id="ARBA00023170"/>
    </source>
</evidence>
<gene>
    <name evidence="12" type="primary">LOC103513391</name>
</gene>
<feature type="transmembrane region" description="Helical" evidence="9">
    <location>
        <begin position="277"/>
        <end position="298"/>
    </location>
</feature>
<keyword evidence="3 9" id="KW-1133">Transmembrane helix</keyword>
<keyword evidence="5 9" id="KW-0472">Membrane</keyword>
<proteinExistence type="predicted"/>
<keyword evidence="2 9" id="KW-0812">Transmembrane</keyword>
<dbReference type="Gene3D" id="3.40.30.10">
    <property type="entry name" value="Glutaredoxin"/>
    <property type="match status" value="1"/>
</dbReference>
<dbReference type="KEGG" id="dci:103513391"/>
<dbReference type="GeneID" id="103513391"/>
<keyword evidence="7" id="KW-0325">Glycoprotein</keyword>
<keyword evidence="11" id="KW-1185">Reference proteome</keyword>
<dbReference type="Pfam" id="PF00003">
    <property type="entry name" value="7tm_3"/>
    <property type="match status" value="1"/>
</dbReference>
<keyword evidence="4" id="KW-0297">G-protein coupled receptor</keyword>
<comment type="subcellular location">
    <subcellularLocation>
        <location evidence="1">Membrane</location>
        <topology evidence="1">Multi-pass membrane protein</topology>
    </subcellularLocation>
</comment>
<evidence type="ECO:0000256" key="1">
    <source>
        <dbReference type="ARBA" id="ARBA00004141"/>
    </source>
</evidence>
<organism evidence="11 12">
    <name type="scientific">Diaphorina citri</name>
    <name type="common">Asian citrus psyllid</name>
    <dbReference type="NCBI Taxonomy" id="121845"/>
    <lineage>
        <taxon>Eukaryota</taxon>
        <taxon>Metazoa</taxon>
        <taxon>Ecdysozoa</taxon>
        <taxon>Arthropoda</taxon>
        <taxon>Hexapoda</taxon>
        <taxon>Insecta</taxon>
        <taxon>Pterygota</taxon>
        <taxon>Neoptera</taxon>
        <taxon>Paraneoptera</taxon>
        <taxon>Hemiptera</taxon>
        <taxon>Sternorrhyncha</taxon>
        <taxon>Psylloidea</taxon>
        <taxon>Psyllidae</taxon>
        <taxon>Diaphorininae</taxon>
        <taxon>Diaphorina</taxon>
    </lineage>
</organism>
<evidence type="ECO:0000256" key="4">
    <source>
        <dbReference type="ARBA" id="ARBA00023040"/>
    </source>
</evidence>
<sequence length="348" mass="39833">MSVYHIQSLKDLDRLLTTYKDATLAINFYTEWSAQSKIISKEFECLSRNPVCDPLVFAHCHTEIHSDISQRYNVDKVPTLLFIKKGKVVDRLDGFEPKYLQKKLLHHGAKQYQCTYHLNVSPSDLCTRMNTLLNCTEMILFVKCFYSAISWEFYALLDSMCVPYEVFNVSYDMAVSFGAESPALSDRREFPLFFRTMAPAASHIPATIAFLSYHNWKAVIALSQNLDLYSLARVYLLSAGFSLAFGSMFTKTYRVHRIFLRTASGIVKNKLLQDTQLICVICVLLLIDGLIVTVWLSVDPMQRQLRNLTREISSTDRSVVYQPQVEVCGSQFTSCSMRFIANCQAIIY</sequence>
<evidence type="ECO:0000313" key="12">
    <source>
        <dbReference type="RefSeq" id="XP_017301292.1"/>
    </source>
</evidence>
<evidence type="ECO:0000256" key="2">
    <source>
        <dbReference type="ARBA" id="ARBA00022692"/>
    </source>
</evidence>
<dbReference type="InterPro" id="IPR013766">
    <property type="entry name" value="Thioredoxin_domain"/>
</dbReference>
<evidence type="ECO:0000256" key="5">
    <source>
        <dbReference type="ARBA" id="ARBA00023136"/>
    </source>
</evidence>
<dbReference type="GO" id="GO:0038039">
    <property type="term" value="C:G protein-coupled receptor heterodimeric complex"/>
    <property type="evidence" value="ECO:0007669"/>
    <property type="project" value="TreeGrafter"/>
</dbReference>
<dbReference type="InterPro" id="IPR002455">
    <property type="entry name" value="GPCR3_GABA-B"/>
</dbReference>
<keyword evidence="8" id="KW-0807">Transducer</keyword>
<dbReference type="InterPro" id="IPR036249">
    <property type="entry name" value="Thioredoxin-like_sf"/>
</dbReference>
<dbReference type="PANTHER" id="PTHR10519">
    <property type="entry name" value="GABA-B RECEPTOR"/>
    <property type="match status" value="1"/>
</dbReference>
<evidence type="ECO:0000256" key="7">
    <source>
        <dbReference type="ARBA" id="ARBA00023180"/>
    </source>
</evidence>
<accession>A0A1S4EGV0</accession>
<feature type="transmembrane region" description="Helical" evidence="9">
    <location>
        <begin position="192"/>
        <end position="214"/>
    </location>
</feature>
<reference evidence="12" key="1">
    <citation type="submission" date="2025-08" db="UniProtKB">
        <authorList>
            <consortium name="RefSeq"/>
        </authorList>
    </citation>
    <scope>IDENTIFICATION</scope>
</reference>
<dbReference type="PaxDb" id="121845-A0A1S4EGV0"/>
<evidence type="ECO:0000313" key="11">
    <source>
        <dbReference type="Proteomes" id="UP000079169"/>
    </source>
</evidence>
<dbReference type="GO" id="GO:0004965">
    <property type="term" value="F:G protein-coupled GABA receptor activity"/>
    <property type="evidence" value="ECO:0007669"/>
    <property type="project" value="InterPro"/>
</dbReference>
<dbReference type="InterPro" id="IPR017978">
    <property type="entry name" value="GPCR_3_C"/>
</dbReference>
<evidence type="ECO:0000256" key="3">
    <source>
        <dbReference type="ARBA" id="ARBA00022989"/>
    </source>
</evidence>
<keyword evidence="6" id="KW-0675">Receptor</keyword>
<dbReference type="GO" id="GO:0007214">
    <property type="term" value="P:gamma-aminobutyric acid signaling pathway"/>
    <property type="evidence" value="ECO:0007669"/>
    <property type="project" value="TreeGrafter"/>
</dbReference>
<name>A0A1S4EGV0_DIACI</name>
<dbReference type="STRING" id="121845.A0A1S4EGV0"/>